<dbReference type="EMBL" id="KV784359">
    <property type="protein sequence ID" value="OEU15881.1"/>
    <property type="molecule type" value="Genomic_DNA"/>
</dbReference>
<accession>A0A1E7FCK0</accession>
<evidence type="ECO:0000313" key="3">
    <source>
        <dbReference type="Proteomes" id="UP000095751"/>
    </source>
</evidence>
<feature type="coiled-coil region" evidence="1">
    <location>
        <begin position="150"/>
        <end position="179"/>
    </location>
</feature>
<dbReference type="AlphaFoldDB" id="A0A1E7FCK0"/>
<dbReference type="Proteomes" id="UP000095751">
    <property type="component" value="Unassembled WGS sequence"/>
</dbReference>
<name>A0A1E7FCK0_9STRA</name>
<keyword evidence="3" id="KW-1185">Reference proteome</keyword>
<sequence length="305" mass="33489">MTDSDPFLEHYSNISTTPGVGYKNGNNVKVFNKTIATTATTATNDTDNDNNDYSVLSSSNIIRNLGTISRPSVSGLTCTGDLDYPAAKSLSTLFPVVSSKHQQQNRQKAAHPCLDDSASRIYIKEVLSNAACTKLSNNNGTTSTGTSFDMDSLKVLIEKEEKKKKKKKKKEEVGNINKNVNSDESNNVSVVQFLNVTIQEYPIQPGDNPGGNTGCPLTIGWDPIGEPVTVQIDLYEKFRFGTSSNGFGDNDYNNDYNDYNDNDNRRSNKKLCPLVSAHREHILHQLGYTSKSIRAGTKSANQTRS</sequence>
<keyword evidence="1" id="KW-0175">Coiled coil</keyword>
<organism evidence="2 3">
    <name type="scientific">Fragilariopsis cylindrus CCMP1102</name>
    <dbReference type="NCBI Taxonomy" id="635003"/>
    <lineage>
        <taxon>Eukaryota</taxon>
        <taxon>Sar</taxon>
        <taxon>Stramenopiles</taxon>
        <taxon>Ochrophyta</taxon>
        <taxon>Bacillariophyta</taxon>
        <taxon>Bacillariophyceae</taxon>
        <taxon>Bacillariophycidae</taxon>
        <taxon>Bacillariales</taxon>
        <taxon>Bacillariaceae</taxon>
        <taxon>Fragilariopsis</taxon>
    </lineage>
</organism>
<gene>
    <name evidence="2" type="ORF">FRACYDRAFT_240577</name>
</gene>
<evidence type="ECO:0000313" key="2">
    <source>
        <dbReference type="EMBL" id="OEU15881.1"/>
    </source>
</evidence>
<dbReference type="InParanoid" id="A0A1E7FCK0"/>
<dbReference type="KEGG" id="fcy:FRACYDRAFT_240577"/>
<protein>
    <submittedName>
        <fullName evidence="2">Uncharacterized protein</fullName>
    </submittedName>
</protein>
<proteinExistence type="predicted"/>
<evidence type="ECO:0000256" key="1">
    <source>
        <dbReference type="SAM" id="Coils"/>
    </source>
</evidence>
<reference evidence="2 3" key="1">
    <citation type="submission" date="2016-09" db="EMBL/GenBank/DDBJ databases">
        <title>Extensive genetic diversity and differential bi-allelic expression allows diatom success in the polar Southern Ocean.</title>
        <authorList>
            <consortium name="DOE Joint Genome Institute"/>
            <person name="Mock T."/>
            <person name="Otillar R.P."/>
            <person name="Strauss J."/>
            <person name="Dupont C."/>
            <person name="Frickenhaus S."/>
            <person name="Maumus F."/>
            <person name="Mcmullan M."/>
            <person name="Sanges R."/>
            <person name="Schmutz J."/>
            <person name="Toseland A."/>
            <person name="Valas R."/>
            <person name="Veluchamy A."/>
            <person name="Ward B.J."/>
            <person name="Allen A."/>
            <person name="Barry K."/>
            <person name="Falciatore A."/>
            <person name="Ferrante M."/>
            <person name="Fortunato A.E."/>
            <person name="Gloeckner G."/>
            <person name="Gruber A."/>
            <person name="Hipkin R."/>
            <person name="Janech M."/>
            <person name="Kroth P."/>
            <person name="Leese F."/>
            <person name="Lindquist E."/>
            <person name="Lyon B.R."/>
            <person name="Martin J."/>
            <person name="Mayer C."/>
            <person name="Parker M."/>
            <person name="Quesneville H."/>
            <person name="Raymond J."/>
            <person name="Uhlig C."/>
            <person name="Valentin K.U."/>
            <person name="Worden A.Z."/>
            <person name="Armbrust E.V."/>
            <person name="Bowler C."/>
            <person name="Green B."/>
            <person name="Moulton V."/>
            <person name="Van Oosterhout C."/>
            <person name="Grigoriev I."/>
        </authorList>
    </citation>
    <scope>NUCLEOTIDE SEQUENCE [LARGE SCALE GENOMIC DNA]</scope>
    <source>
        <strain evidence="2 3">CCMP1102</strain>
    </source>
</reference>